<name>A0ABS6X0Q8_9BACT</name>
<gene>
    <name evidence="1" type="ORF">KYK14_12470</name>
</gene>
<dbReference type="Proteomes" id="UP000826188">
    <property type="component" value="Unassembled WGS sequence"/>
</dbReference>
<sequence>MMAKPWLCDTSNKLINCLLLAIVLVLPLLGVGQTTVPTAGSVAPPSKPVPVPTTTAVPTPIASAAEGWALVRTIKLATTGVASLDRRGTLYVVDRQNNIVQLGAEGQALNTYSPALPGHIAQLEAWNTTKILAFYDDRQQLLLLDRFLAPLTQVRTADFLDGTIRVATIAPDERLWLFDESNIALEQFDLNQQRPTITTPMDLLVGRSKPDFRFLRQYQNNVYLVDRVGGILVFDNLGNYRKKLPFTGLSYVGFLGDELYYVADNALHFFHLYNFTDRALPLPTTDVQQVLVSEQYAYVLLPKEIRVYTLAGAPK</sequence>
<reference evidence="1 2" key="1">
    <citation type="submission" date="2021-07" db="EMBL/GenBank/DDBJ databases">
        <title>Hymenobacter profundi sp. nov., isolated from deep-sea water.</title>
        <authorList>
            <person name="Kim M.K."/>
        </authorList>
    </citation>
    <scope>NUCLEOTIDE SEQUENCE [LARGE SCALE GENOMIC DNA]</scope>
    <source>
        <strain evidence="1 2">M2</strain>
    </source>
</reference>
<accession>A0ABS6X0Q8</accession>
<evidence type="ECO:0008006" key="3">
    <source>
        <dbReference type="Google" id="ProtNLM"/>
    </source>
</evidence>
<evidence type="ECO:0000313" key="1">
    <source>
        <dbReference type="EMBL" id="MBW3129370.1"/>
    </source>
</evidence>
<keyword evidence="2" id="KW-1185">Reference proteome</keyword>
<comment type="caution">
    <text evidence="1">The sequence shown here is derived from an EMBL/GenBank/DDBJ whole genome shotgun (WGS) entry which is preliminary data.</text>
</comment>
<proteinExistence type="predicted"/>
<dbReference type="EMBL" id="JAHWGL010000049">
    <property type="protein sequence ID" value="MBW3129370.1"/>
    <property type="molecule type" value="Genomic_DNA"/>
</dbReference>
<evidence type="ECO:0000313" key="2">
    <source>
        <dbReference type="Proteomes" id="UP000826188"/>
    </source>
</evidence>
<organism evidence="1 2">
    <name type="scientific">Hymenobacter profundi</name>
    <dbReference type="NCBI Taxonomy" id="1982110"/>
    <lineage>
        <taxon>Bacteria</taxon>
        <taxon>Pseudomonadati</taxon>
        <taxon>Bacteroidota</taxon>
        <taxon>Cytophagia</taxon>
        <taxon>Cytophagales</taxon>
        <taxon>Hymenobacteraceae</taxon>
        <taxon>Hymenobacter</taxon>
    </lineage>
</organism>
<protein>
    <recommendedName>
        <fullName evidence="3">6-bladed beta-propeller</fullName>
    </recommendedName>
</protein>
<dbReference type="RefSeq" id="WP_219159185.1">
    <property type="nucleotide sequence ID" value="NZ_JAHWGL010000049.1"/>
</dbReference>